<keyword evidence="4" id="KW-0813">Transport</keyword>
<evidence type="ECO:0000256" key="3">
    <source>
        <dbReference type="ARBA" id="ARBA00023136"/>
    </source>
</evidence>
<accession>A0A8H4NXN3</accession>
<dbReference type="GO" id="GO:0005886">
    <property type="term" value="C:plasma membrane"/>
    <property type="evidence" value="ECO:0007669"/>
    <property type="project" value="TreeGrafter"/>
</dbReference>
<sequence>MNFPRHEMPGMDMSDGSSSSTSSAHASSSIMAMVFQTETRTPLYANSWTPANAGTYAGTCIFLVVLAIIARVLVAFKAVQEARWLDREAARRYVAVNGKIPLAEQIASDPNARRMTLSENGVEETVVVVERKRAAMRPWRFSVDPVRACLDTVIVGIGYLL</sequence>
<evidence type="ECO:0000256" key="4">
    <source>
        <dbReference type="RuleBase" id="RU367022"/>
    </source>
</evidence>
<dbReference type="InterPro" id="IPR007274">
    <property type="entry name" value="Cop_transporter"/>
</dbReference>
<dbReference type="AlphaFoldDB" id="A0A8H4NXN3"/>
<evidence type="ECO:0000313" key="7">
    <source>
        <dbReference type="Proteomes" id="UP000605986"/>
    </source>
</evidence>
<dbReference type="PANTHER" id="PTHR12483:SF120">
    <property type="entry name" value="HIGH-AFFINITY COPPER TRANSPORTER CTRA2"/>
    <property type="match status" value="1"/>
</dbReference>
<keyword evidence="7" id="KW-1185">Reference proteome</keyword>
<keyword evidence="4" id="KW-0186">Copper</keyword>
<feature type="transmembrane region" description="Helical" evidence="4">
    <location>
        <begin position="53"/>
        <end position="74"/>
    </location>
</feature>
<dbReference type="Proteomes" id="UP000605986">
    <property type="component" value="Unassembled WGS sequence"/>
</dbReference>
<comment type="subcellular location">
    <subcellularLocation>
        <location evidence="4">Membrane</location>
        <topology evidence="4">Multi-pass membrane protein</topology>
    </subcellularLocation>
</comment>
<dbReference type="Pfam" id="PF04145">
    <property type="entry name" value="Ctr"/>
    <property type="match status" value="1"/>
</dbReference>
<keyword evidence="4" id="KW-0187">Copper transport</keyword>
<comment type="similarity">
    <text evidence="4">Belongs to the copper transporter (Ctr) (TC 1.A.56) family. SLC31A subfamily.</text>
</comment>
<organism evidence="6 7">
    <name type="scientific">Fusarium austroafricanum</name>
    <dbReference type="NCBI Taxonomy" id="2364996"/>
    <lineage>
        <taxon>Eukaryota</taxon>
        <taxon>Fungi</taxon>
        <taxon>Dikarya</taxon>
        <taxon>Ascomycota</taxon>
        <taxon>Pezizomycotina</taxon>
        <taxon>Sordariomycetes</taxon>
        <taxon>Hypocreomycetidae</taxon>
        <taxon>Hypocreales</taxon>
        <taxon>Nectriaceae</taxon>
        <taxon>Fusarium</taxon>
        <taxon>Fusarium concolor species complex</taxon>
    </lineage>
</organism>
<evidence type="ECO:0000256" key="1">
    <source>
        <dbReference type="ARBA" id="ARBA00022692"/>
    </source>
</evidence>
<dbReference type="PANTHER" id="PTHR12483">
    <property type="entry name" value="SOLUTE CARRIER FAMILY 31 COPPER TRANSPORTERS"/>
    <property type="match status" value="1"/>
</dbReference>
<reference evidence="6" key="1">
    <citation type="submission" date="2020-01" db="EMBL/GenBank/DDBJ databases">
        <title>Identification and distribution of gene clusters putatively required for synthesis of sphingolipid metabolism inhibitors in phylogenetically diverse species of the filamentous fungus Fusarium.</title>
        <authorList>
            <person name="Kim H.-S."/>
            <person name="Busman M."/>
            <person name="Brown D.W."/>
            <person name="Divon H."/>
            <person name="Uhlig S."/>
            <person name="Proctor R.H."/>
        </authorList>
    </citation>
    <scope>NUCLEOTIDE SEQUENCE</scope>
    <source>
        <strain evidence="6">NRRL 53441</strain>
    </source>
</reference>
<dbReference type="GO" id="GO:0005375">
    <property type="term" value="F:copper ion transmembrane transporter activity"/>
    <property type="evidence" value="ECO:0007669"/>
    <property type="project" value="UniProtKB-UniRule"/>
</dbReference>
<keyword evidence="2 4" id="KW-1133">Transmembrane helix</keyword>
<comment type="caution">
    <text evidence="6">The sequence shown here is derived from an EMBL/GenBank/DDBJ whole genome shotgun (WGS) entry which is preliminary data.</text>
</comment>
<gene>
    <name evidence="6" type="ORF">F53441_7385</name>
</gene>
<evidence type="ECO:0000313" key="6">
    <source>
        <dbReference type="EMBL" id="KAF4449313.1"/>
    </source>
</evidence>
<protein>
    <recommendedName>
        <fullName evidence="4">Copper transport protein</fullName>
    </recommendedName>
</protein>
<keyword evidence="1 4" id="KW-0812">Transmembrane</keyword>
<evidence type="ECO:0000256" key="2">
    <source>
        <dbReference type="ARBA" id="ARBA00022989"/>
    </source>
</evidence>
<name>A0A8H4NXN3_9HYPO</name>
<keyword evidence="4" id="KW-0406">Ion transport</keyword>
<dbReference type="EMBL" id="JAADJG010000291">
    <property type="protein sequence ID" value="KAF4449313.1"/>
    <property type="molecule type" value="Genomic_DNA"/>
</dbReference>
<dbReference type="OrthoDB" id="73901at2759"/>
<evidence type="ECO:0000256" key="5">
    <source>
        <dbReference type="SAM" id="MobiDB-lite"/>
    </source>
</evidence>
<proteinExistence type="inferred from homology"/>
<keyword evidence="3 4" id="KW-0472">Membrane</keyword>
<feature type="compositionally biased region" description="Low complexity" evidence="5">
    <location>
        <begin position="10"/>
        <end position="23"/>
    </location>
</feature>
<feature type="region of interest" description="Disordered" evidence="5">
    <location>
        <begin position="1"/>
        <end position="23"/>
    </location>
</feature>